<dbReference type="GO" id="GO:0004450">
    <property type="term" value="F:isocitrate dehydrogenase (NADP+) activity"/>
    <property type="evidence" value="ECO:0007669"/>
    <property type="project" value="InterPro"/>
</dbReference>
<dbReference type="Gene3D" id="3.40.718.10">
    <property type="entry name" value="Isopropylmalate Dehydrogenase"/>
    <property type="match status" value="1"/>
</dbReference>
<comment type="similarity">
    <text evidence="3">Belongs to the isocitrate and isopropylmalate dehydrogenases family.</text>
</comment>
<evidence type="ECO:0000256" key="5">
    <source>
        <dbReference type="ARBA" id="ARBA00022723"/>
    </source>
</evidence>
<dbReference type="InterPro" id="IPR004790">
    <property type="entry name" value="Isocitrate_DH_NADP"/>
</dbReference>
<dbReference type="GO" id="GO:0006099">
    <property type="term" value="P:tricarboxylic acid cycle"/>
    <property type="evidence" value="ECO:0007669"/>
    <property type="project" value="UniProtKB-KW"/>
</dbReference>
<dbReference type="SUPFAM" id="SSF53659">
    <property type="entry name" value="Isocitrate/Isopropylmalate dehydrogenase-like"/>
    <property type="match status" value="1"/>
</dbReference>
<proteinExistence type="inferred from homology"/>
<dbReference type="AlphaFoldDB" id="A0A7J8NAA1"/>
<comment type="cofactor">
    <cofactor evidence="1">
        <name>Mn(2+)</name>
        <dbReference type="ChEBI" id="CHEBI:29035"/>
    </cofactor>
</comment>
<evidence type="ECO:0000313" key="11">
    <source>
        <dbReference type="Proteomes" id="UP000593572"/>
    </source>
</evidence>
<keyword evidence="5" id="KW-0479">Metal-binding</keyword>
<evidence type="ECO:0000256" key="1">
    <source>
        <dbReference type="ARBA" id="ARBA00001936"/>
    </source>
</evidence>
<organism evidence="10 11">
    <name type="scientific">Gossypium lobatum</name>
    <dbReference type="NCBI Taxonomy" id="34289"/>
    <lineage>
        <taxon>Eukaryota</taxon>
        <taxon>Viridiplantae</taxon>
        <taxon>Streptophyta</taxon>
        <taxon>Embryophyta</taxon>
        <taxon>Tracheophyta</taxon>
        <taxon>Spermatophyta</taxon>
        <taxon>Magnoliopsida</taxon>
        <taxon>eudicotyledons</taxon>
        <taxon>Gunneridae</taxon>
        <taxon>Pentapetalae</taxon>
        <taxon>rosids</taxon>
        <taxon>malvids</taxon>
        <taxon>Malvales</taxon>
        <taxon>Malvaceae</taxon>
        <taxon>Malvoideae</taxon>
        <taxon>Gossypium</taxon>
    </lineage>
</organism>
<keyword evidence="4" id="KW-0816">Tricarboxylic acid cycle</keyword>
<evidence type="ECO:0000313" key="10">
    <source>
        <dbReference type="EMBL" id="MBA0573782.1"/>
    </source>
</evidence>
<keyword evidence="7" id="KW-0560">Oxidoreductase</keyword>
<dbReference type="Proteomes" id="UP000593572">
    <property type="component" value="Unassembled WGS sequence"/>
</dbReference>
<dbReference type="GO" id="GO:0006102">
    <property type="term" value="P:isocitrate metabolic process"/>
    <property type="evidence" value="ECO:0007669"/>
    <property type="project" value="InterPro"/>
</dbReference>
<evidence type="ECO:0000256" key="7">
    <source>
        <dbReference type="ARBA" id="ARBA00023002"/>
    </source>
</evidence>
<keyword evidence="8" id="KW-0464">Manganese</keyword>
<evidence type="ECO:0000256" key="2">
    <source>
        <dbReference type="ARBA" id="ARBA00001946"/>
    </source>
</evidence>
<feature type="domain" description="Isopropylmalate dehydrogenase-like" evidence="9">
    <location>
        <begin position="5"/>
        <end position="105"/>
    </location>
</feature>
<dbReference type="GO" id="GO:0006739">
    <property type="term" value="P:NADP+ metabolic process"/>
    <property type="evidence" value="ECO:0007669"/>
    <property type="project" value="TreeGrafter"/>
</dbReference>
<name>A0A7J8NAA1_9ROSI</name>
<comment type="caution">
    <text evidence="10">The sequence shown here is derived from an EMBL/GenBank/DDBJ whole genome shotgun (WGS) entry which is preliminary data.</text>
</comment>
<dbReference type="GO" id="GO:0005739">
    <property type="term" value="C:mitochondrion"/>
    <property type="evidence" value="ECO:0007669"/>
    <property type="project" value="TreeGrafter"/>
</dbReference>
<protein>
    <recommendedName>
        <fullName evidence="9">Isopropylmalate dehydrogenase-like domain-containing protein</fullName>
    </recommendedName>
</protein>
<sequence length="119" mass="13134">MCPDGKTIEAEAAHGTVTRHYRVHKTGGETSTNSIASIFAWSRGLAQRARLDGNDRLLNFTQKLEAACVGTVESGKMTKDLALLIHGPKVSRSQYLNTEEFIEAVAKELSNRMYVKPKL</sequence>
<keyword evidence="6" id="KW-0460">Magnesium</keyword>
<keyword evidence="11" id="KW-1185">Reference proteome</keyword>
<dbReference type="InterPro" id="IPR024084">
    <property type="entry name" value="IsoPropMal-DH-like_dom"/>
</dbReference>
<evidence type="ECO:0000256" key="3">
    <source>
        <dbReference type="ARBA" id="ARBA00007769"/>
    </source>
</evidence>
<evidence type="ECO:0000256" key="6">
    <source>
        <dbReference type="ARBA" id="ARBA00022842"/>
    </source>
</evidence>
<evidence type="ECO:0000256" key="4">
    <source>
        <dbReference type="ARBA" id="ARBA00022532"/>
    </source>
</evidence>
<reference evidence="10 11" key="1">
    <citation type="journal article" date="2019" name="Genome Biol. Evol.">
        <title>Insights into the evolution of the New World diploid cottons (Gossypium, subgenus Houzingenia) based on genome sequencing.</title>
        <authorList>
            <person name="Grover C.E."/>
            <person name="Arick M.A. 2nd"/>
            <person name="Thrash A."/>
            <person name="Conover J.L."/>
            <person name="Sanders W.S."/>
            <person name="Peterson D.G."/>
            <person name="Frelichowski J.E."/>
            <person name="Scheffler J.A."/>
            <person name="Scheffler B.E."/>
            <person name="Wendel J.F."/>
        </authorList>
    </citation>
    <scope>NUCLEOTIDE SEQUENCE [LARGE SCALE GENOMIC DNA]</scope>
    <source>
        <strain evidence="10">157</strain>
        <tissue evidence="10">Leaf</tissue>
    </source>
</reference>
<dbReference type="PANTHER" id="PTHR11822:SF27">
    <property type="entry name" value="ISOCITRATE DEHYDROGENASE [NADP]"/>
    <property type="match status" value="1"/>
</dbReference>
<evidence type="ECO:0000256" key="8">
    <source>
        <dbReference type="ARBA" id="ARBA00023211"/>
    </source>
</evidence>
<gene>
    <name evidence="10" type="ORF">Golob_001039</name>
</gene>
<dbReference type="EMBL" id="JABEZX010000013">
    <property type="protein sequence ID" value="MBA0573782.1"/>
    <property type="molecule type" value="Genomic_DNA"/>
</dbReference>
<accession>A0A7J8NAA1</accession>
<dbReference type="PANTHER" id="PTHR11822">
    <property type="entry name" value="NADP-SPECIFIC ISOCITRATE DEHYDROGENASE"/>
    <property type="match status" value="1"/>
</dbReference>
<comment type="cofactor">
    <cofactor evidence="2">
        <name>Mg(2+)</name>
        <dbReference type="ChEBI" id="CHEBI:18420"/>
    </cofactor>
</comment>
<evidence type="ECO:0000259" key="9">
    <source>
        <dbReference type="Pfam" id="PF00180"/>
    </source>
</evidence>
<dbReference type="GO" id="GO:0046872">
    <property type="term" value="F:metal ion binding"/>
    <property type="evidence" value="ECO:0007669"/>
    <property type="project" value="UniProtKB-KW"/>
</dbReference>
<dbReference type="Pfam" id="PF00180">
    <property type="entry name" value="Iso_dh"/>
    <property type="match status" value="1"/>
</dbReference>